<reference evidence="2 3" key="1">
    <citation type="journal article" date="2018" name="PLoS Genet.">
        <title>Population sequencing reveals clonal diversity and ancestral inbreeding in the grapevine cultivar Chardonnay.</title>
        <authorList>
            <person name="Roach M.J."/>
            <person name="Johnson D.L."/>
            <person name="Bohlmann J."/>
            <person name="van Vuuren H.J."/>
            <person name="Jones S.J."/>
            <person name="Pretorius I.S."/>
            <person name="Schmidt S.A."/>
            <person name="Borneman A.R."/>
        </authorList>
    </citation>
    <scope>NUCLEOTIDE SEQUENCE [LARGE SCALE GENOMIC DNA]</scope>
    <source>
        <strain evidence="3">cv. Chardonnay</strain>
        <tissue evidence="2">Leaf</tissue>
    </source>
</reference>
<protein>
    <submittedName>
        <fullName evidence="2">Uncharacterized protein</fullName>
    </submittedName>
</protein>
<gene>
    <name evidence="2" type="ORF">CK203_064318</name>
</gene>
<name>A0A438G7P5_VITVI</name>
<evidence type="ECO:0000256" key="1">
    <source>
        <dbReference type="SAM" id="MobiDB-lite"/>
    </source>
</evidence>
<feature type="region of interest" description="Disordered" evidence="1">
    <location>
        <begin position="1"/>
        <end position="23"/>
    </location>
</feature>
<dbReference type="Proteomes" id="UP000288805">
    <property type="component" value="Unassembled WGS sequence"/>
</dbReference>
<evidence type="ECO:0000313" key="2">
    <source>
        <dbReference type="EMBL" id="RVW68181.1"/>
    </source>
</evidence>
<accession>A0A438G7P5</accession>
<comment type="caution">
    <text evidence="2">The sequence shown here is derived from an EMBL/GenBank/DDBJ whole genome shotgun (WGS) entry which is preliminary data.</text>
</comment>
<evidence type="ECO:0000313" key="3">
    <source>
        <dbReference type="Proteomes" id="UP000288805"/>
    </source>
</evidence>
<organism evidence="2 3">
    <name type="scientific">Vitis vinifera</name>
    <name type="common">Grape</name>
    <dbReference type="NCBI Taxonomy" id="29760"/>
    <lineage>
        <taxon>Eukaryota</taxon>
        <taxon>Viridiplantae</taxon>
        <taxon>Streptophyta</taxon>
        <taxon>Embryophyta</taxon>
        <taxon>Tracheophyta</taxon>
        <taxon>Spermatophyta</taxon>
        <taxon>Magnoliopsida</taxon>
        <taxon>eudicotyledons</taxon>
        <taxon>Gunneridae</taxon>
        <taxon>Pentapetalae</taxon>
        <taxon>rosids</taxon>
        <taxon>Vitales</taxon>
        <taxon>Vitaceae</taxon>
        <taxon>Viteae</taxon>
        <taxon>Vitis</taxon>
    </lineage>
</organism>
<dbReference type="EMBL" id="QGNW01000545">
    <property type="protein sequence ID" value="RVW68181.1"/>
    <property type="molecule type" value="Genomic_DNA"/>
</dbReference>
<proteinExistence type="predicted"/>
<feature type="compositionally biased region" description="Basic residues" evidence="1">
    <location>
        <begin position="1"/>
        <end position="13"/>
    </location>
</feature>
<sequence>MKIPASRHVKGRCSSKEGISPSQAHHGAFDFLRMGRFETLYVGGTITEGLIRAVVHCWDHMPVATLESRGLGGLGLLLEATWGVGLEEE</sequence>
<dbReference type="AlphaFoldDB" id="A0A438G7P5"/>